<gene>
    <name evidence="2" type="ORF">LITE_LOCUS47051</name>
</gene>
<evidence type="ECO:0000256" key="1">
    <source>
        <dbReference type="SAM" id="MobiDB-lite"/>
    </source>
</evidence>
<protein>
    <submittedName>
        <fullName evidence="2">Uncharacterized protein</fullName>
    </submittedName>
</protein>
<feature type="non-terminal residue" evidence="2">
    <location>
        <position position="1"/>
    </location>
</feature>
<dbReference type="EMBL" id="CAMGYJ010000010">
    <property type="protein sequence ID" value="CAI0554048.1"/>
    <property type="molecule type" value="Genomic_DNA"/>
</dbReference>
<name>A0AAV0R914_9ROSI</name>
<reference evidence="2" key="1">
    <citation type="submission" date="2022-08" db="EMBL/GenBank/DDBJ databases">
        <authorList>
            <person name="Gutierrez-Valencia J."/>
        </authorList>
    </citation>
    <scope>NUCLEOTIDE SEQUENCE</scope>
</reference>
<feature type="compositionally biased region" description="Acidic residues" evidence="1">
    <location>
        <begin position="167"/>
        <end position="178"/>
    </location>
</feature>
<sequence length="211" mass="22532">AQPNSSPPSFLLSELSISYLLRRRRRRSSKTPFPHCLSVCQSVSLLAQMARVGVTTRPRPFPLASSSSTPDSPPPSSSSTKRRKFNHRGAAGGREREFTSGGGDSGTSTAAGDSSSGRRSGEIERCFTSPSAAADAAAEEEEVDRLCSDDSCCSSNGSSEGAFEFSDLQEDEQAEVEIESPTNCGGSERERFVVVLLSKSDSLNSFRFSNS</sequence>
<organism evidence="2 3">
    <name type="scientific">Linum tenue</name>
    <dbReference type="NCBI Taxonomy" id="586396"/>
    <lineage>
        <taxon>Eukaryota</taxon>
        <taxon>Viridiplantae</taxon>
        <taxon>Streptophyta</taxon>
        <taxon>Embryophyta</taxon>
        <taxon>Tracheophyta</taxon>
        <taxon>Spermatophyta</taxon>
        <taxon>Magnoliopsida</taxon>
        <taxon>eudicotyledons</taxon>
        <taxon>Gunneridae</taxon>
        <taxon>Pentapetalae</taxon>
        <taxon>rosids</taxon>
        <taxon>fabids</taxon>
        <taxon>Malpighiales</taxon>
        <taxon>Linaceae</taxon>
        <taxon>Linum</taxon>
    </lineage>
</organism>
<dbReference type="Proteomes" id="UP001154282">
    <property type="component" value="Unassembled WGS sequence"/>
</dbReference>
<keyword evidence="3" id="KW-1185">Reference proteome</keyword>
<evidence type="ECO:0000313" key="3">
    <source>
        <dbReference type="Proteomes" id="UP001154282"/>
    </source>
</evidence>
<feature type="region of interest" description="Disordered" evidence="1">
    <location>
        <begin position="57"/>
        <end position="137"/>
    </location>
</feature>
<proteinExistence type="predicted"/>
<feature type="compositionally biased region" description="Low complexity" evidence="1">
    <location>
        <begin position="149"/>
        <end position="159"/>
    </location>
</feature>
<accession>A0AAV0R914</accession>
<dbReference type="AlphaFoldDB" id="A0AAV0R914"/>
<feature type="compositionally biased region" description="Low complexity" evidence="1">
    <location>
        <begin position="106"/>
        <end position="118"/>
    </location>
</feature>
<comment type="caution">
    <text evidence="2">The sequence shown here is derived from an EMBL/GenBank/DDBJ whole genome shotgun (WGS) entry which is preliminary data.</text>
</comment>
<evidence type="ECO:0000313" key="2">
    <source>
        <dbReference type="EMBL" id="CAI0554048.1"/>
    </source>
</evidence>
<feature type="region of interest" description="Disordered" evidence="1">
    <location>
        <begin position="149"/>
        <end position="185"/>
    </location>
</feature>